<keyword evidence="2" id="KW-0732">Signal</keyword>
<keyword evidence="3" id="KW-1185">Reference proteome</keyword>
<evidence type="ECO:0000256" key="2">
    <source>
        <dbReference type="SAM" id="SignalP"/>
    </source>
</evidence>
<proteinExistence type="predicted"/>
<keyword evidence="1" id="KW-1133">Transmembrane helix</keyword>
<accession>A0A915I8M5</accession>
<protein>
    <submittedName>
        <fullName evidence="4">G-protein coupled receptors family 1 profile domain-containing protein</fullName>
    </submittedName>
</protein>
<feature type="chain" id="PRO_5038138575" evidence="2">
    <location>
        <begin position="19"/>
        <end position="114"/>
    </location>
</feature>
<keyword evidence="1" id="KW-0472">Membrane</keyword>
<feature type="transmembrane region" description="Helical" evidence="1">
    <location>
        <begin position="28"/>
        <end position="54"/>
    </location>
</feature>
<feature type="signal peptide" evidence="2">
    <location>
        <begin position="1"/>
        <end position="18"/>
    </location>
</feature>
<sequence length="114" mass="13536">MSMVIIMTLIAMIIRITCICVQQTPANIFKIALITSIVNFWMPLFFTSFFYTIVANRIRKSIKDMKNAKKSKFRKTVMKNHKEALKKIVSKKFVKKCKIFREFVRKMQNLDKHL</sequence>
<evidence type="ECO:0000313" key="3">
    <source>
        <dbReference type="Proteomes" id="UP000887565"/>
    </source>
</evidence>
<dbReference type="AlphaFoldDB" id="A0A915I8M5"/>
<reference evidence="4" key="1">
    <citation type="submission" date="2022-11" db="UniProtKB">
        <authorList>
            <consortium name="WormBaseParasite"/>
        </authorList>
    </citation>
    <scope>IDENTIFICATION</scope>
</reference>
<dbReference type="WBParaSite" id="nRc.2.0.1.t10217-RA">
    <property type="protein sequence ID" value="nRc.2.0.1.t10217-RA"/>
    <property type="gene ID" value="nRc.2.0.1.g10217"/>
</dbReference>
<evidence type="ECO:0000313" key="4">
    <source>
        <dbReference type="WBParaSite" id="nRc.2.0.1.t10217-RA"/>
    </source>
</evidence>
<keyword evidence="1" id="KW-0812">Transmembrane</keyword>
<evidence type="ECO:0000256" key="1">
    <source>
        <dbReference type="SAM" id="Phobius"/>
    </source>
</evidence>
<dbReference type="Proteomes" id="UP000887565">
    <property type="component" value="Unplaced"/>
</dbReference>
<name>A0A915I8M5_ROMCU</name>
<organism evidence="3 4">
    <name type="scientific">Romanomermis culicivorax</name>
    <name type="common">Nematode worm</name>
    <dbReference type="NCBI Taxonomy" id="13658"/>
    <lineage>
        <taxon>Eukaryota</taxon>
        <taxon>Metazoa</taxon>
        <taxon>Ecdysozoa</taxon>
        <taxon>Nematoda</taxon>
        <taxon>Enoplea</taxon>
        <taxon>Dorylaimia</taxon>
        <taxon>Mermithida</taxon>
        <taxon>Mermithoidea</taxon>
        <taxon>Mermithidae</taxon>
        <taxon>Romanomermis</taxon>
    </lineage>
</organism>